<dbReference type="PRINTS" id="PR00724">
    <property type="entry name" value="CRBOXYPTASEC"/>
</dbReference>
<comment type="similarity">
    <text evidence="1">Belongs to the peptidase S10 family.</text>
</comment>
<proteinExistence type="inferred from homology"/>
<dbReference type="Gene3D" id="3.40.50.1820">
    <property type="entry name" value="alpha/beta hydrolase"/>
    <property type="match status" value="1"/>
</dbReference>
<protein>
    <submittedName>
        <fullName evidence="3">Uncharacterized protein</fullName>
    </submittedName>
</protein>
<dbReference type="Gene3D" id="3.40.50.12670">
    <property type="match status" value="1"/>
</dbReference>
<keyword evidence="4" id="KW-1185">Reference proteome</keyword>
<keyword evidence="2" id="KW-0732">Signal</keyword>
<dbReference type="EMBL" id="JAWXYG010000001">
    <property type="protein sequence ID" value="KAK4284463.1"/>
    <property type="molecule type" value="Genomic_DNA"/>
</dbReference>
<accession>A0AAE1TGM4</accession>
<dbReference type="FunFam" id="3.40.50.1820:FF:000072">
    <property type="entry name" value="Serine carboxypeptidase-like 19"/>
    <property type="match status" value="1"/>
</dbReference>
<reference evidence="3" key="1">
    <citation type="submission" date="2023-10" db="EMBL/GenBank/DDBJ databases">
        <title>Chromosome-level genome of the transformable northern wattle, Acacia crassicarpa.</title>
        <authorList>
            <person name="Massaro I."/>
            <person name="Sinha N.R."/>
            <person name="Poethig S."/>
            <person name="Leichty A.R."/>
        </authorList>
    </citation>
    <scope>NUCLEOTIDE SEQUENCE</scope>
    <source>
        <strain evidence="3">Acra3RX</strain>
        <tissue evidence="3">Leaf</tissue>
    </source>
</reference>
<sequence>MGFASNIFTPKWLALYFLLALVLSANVAFCGEPVKHLPGFDGELPFKLETGYISLNESELFFYFIESQGEPETDPLFFWFTGGPGCSSFSGIIYEIGPIQFDIHYYNGGLPRLLYYPYTWTKTASFVFVDSPVGTGYSYATSSDWSTSDTESIEQAYQFVRKWLIEHPQYLHLRLFIAGDSYSGLIVPVITKKIIEGNDANVKPHLNLTGYLVGSPTTDQHVNVNSRVILAHRLALVSDQLYEELKTSCKQNYVEVDPSNTACLTALAKYEKNVAEIWTNDILEPNCAFASPRPELPLSVRRSLAHQSSDEQFLLSPPKIPSELWCRAFNYALAYNWANDPGVQEALHVRKGKVKFWSRCNRTLSYTKDVTSVIDVHMWLSQRPLEVLLEVGDHDLVVPIVATQTWLKILNLTVSSNWRPWYVDGQVAGYTTKFVQEAYGYRLTYATVKGGGHTAPEYYRRECYDMFQRWLHFYPL</sequence>
<dbReference type="GO" id="GO:0016747">
    <property type="term" value="F:acyltransferase activity, transferring groups other than amino-acyl groups"/>
    <property type="evidence" value="ECO:0007669"/>
    <property type="project" value="TreeGrafter"/>
</dbReference>
<feature type="chain" id="PRO_5041936261" evidence="2">
    <location>
        <begin position="25"/>
        <end position="476"/>
    </location>
</feature>
<evidence type="ECO:0000313" key="3">
    <source>
        <dbReference type="EMBL" id="KAK4284463.1"/>
    </source>
</evidence>
<dbReference type="Proteomes" id="UP001293593">
    <property type="component" value="Unassembled WGS sequence"/>
</dbReference>
<dbReference type="AlphaFoldDB" id="A0AAE1TGM4"/>
<evidence type="ECO:0000256" key="1">
    <source>
        <dbReference type="ARBA" id="ARBA00009431"/>
    </source>
</evidence>
<dbReference type="PANTHER" id="PTHR11802:SF377">
    <property type="entry name" value="SERINE CARBOXYPEPTIDASE-LIKE 18"/>
    <property type="match status" value="1"/>
</dbReference>
<name>A0AAE1TGM4_9FABA</name>
<evidence type="ECO:0000256" key="2">
    <source>
        <dbReference type="SAM" id="SignalP"/>
    </source>
</evidence>
<evidence type="ECO:0000313" key="4">
    <source>
        <dbReference type="Proteomes" id="UP001293593"/>
    </source>
</evidence>
<dbReference type="GO" id="GO:0006508">
    <property type="term" value="P:proteolysis"/>
    <property type="evidence" value="ECO:0007669"/>
    <property type="project" value="InterPro"/>
</dbReference>
<dbReference type="PANTHER" id="PTHR11802">
    <property type="entry name" value="SERINE PROTEASE FAMILY S10 SERINE CARBOXYPEPTIDASE"/>
    <property type="match status" value="1"/>
</dbReference>
<dbReference type="InterPro" id="IPR001563">
    <property type="entry name" value="Peptidase_S10"/>
</dbReference>
<organism evidence="3 4">
    <name type="scientific">Acacia crassicarpa</name>
    <name type="common">northern wattle</name>
    <dbReference type="NCBI Taxonomy" id="499986"/>
    <lineage>
        <taxon>Eukaryota</taxon>
        <taxon>Viridiplantae</taxon>
        <taxon>Streptophyta</taxon>
        <taxon>Embryophyta</taxon>
        <taxon>Tracheophyta</taxon>
        <taxon>Spermatophyta</taxon>
        <taxon>Magnoliopsida</taxon>
        <taxon>eudicotyledons</taxon>
        <taxon>Gunneridae</taxon>
        <taxon>Pentapetalae</taxon>
        <taxon>rosids</taxon>
        <taxon>fabids</taxon>
        <taxon>Fabales</taxon>
        <taxon>Fabaceae</taxon>
        <taxon>Caesalpinioideae</taxon>
        <taxon>mimosoid clade</taxon>
        <taxon>Acacieae</taxon>
        <taxon>Acacia</taxon>
    </lineage>
</organism>
<dbReference type="GO" id="GO:0019748">
    <property type="term" value="P:secondary metabolic process"/>
    <property type="evidence" value="ECO:0007669"/>
    <property type="project" value="TreeGrafter"/>
</dbReference>
<comment type="caution">
    <text evidence="3">The sequence shown here is derived from an EMBL/GenBank/DDBJ whole genome shotgun (WGS) entry which is preliminary data.</text>
</comment>
<dbReference type="SUPFAM" id="SSF53474">
    <property type="entry name" value="alpha/beta-Hydrolases"/>
    <property type="match status" value="1"/>
</dbReference>
<dbReference type="InterPro" id="IPR029058">
    <property type="entry name" value="AB_hydrolase_fold"/>
</dbReference>
<dbReference type="FunFam" id="3.40.50.12670:FF:000002">
    <property type="entry name" value="Carboxypeptidase"/>
    <property type="match status" value="1"/>
</dbReference>
<feature type="signal peptide" evidence="2">
    <location>
        <begin position="1"/>
        <end position="24"/>
    </location>
</feature>
<dbReference type="Pfam" id="PF00450">
    <property type="entry name" value="Peptidase_S10"/>
    <property type="match status" value="1"/>
</dbReference>
<gene>
    <name evidence="3" type="ORF">QN277_001292</name>
</gene>
<dbReference type="GO" id="GO:0004185">
    <property type="term" value="F:serine-type carboxypeptidase activity"/>
    <property type="evidence" value="ECO:0007669"/>
    <property type="project" value="InterPro"/>
</dbReference>